<feature type="transmembrane region" description="Helical" evidence="8">
    <location>
        <begin position="7"/>
        <end position="37"/>
    </location>
</feature>
<feature type="domain" description="Major facilitator superfamily (MFS) profile" evidence="9">
    <location>
        <begin position="1"/>
        <end position="99"/>
    </location>
</feature>
<evidence type="ECO:0000256" key="3">
    <source>
        <dbReference type="ARBA" id="ARBA00022448"/>
    </source>
</evidence>
<dbReference type="InterPro" id="IPR005829">
    <property type="entry name" value="Sugar_transporter_CS"/>
</dbReference>
<feature type="transmembrane region" description="Helical" evidence="8">
    <location>
        <begin position="57"/>
        <end position="76"/>
    </location>
</feature>
<name>A0AAW2IYW0_SESRA</name>
<dbReference type="AlphaFoldDB" id="A0AAW2IYW0"/>
<dbReference type="InterPro" id="IPR005828">
    <property type="entry name" value="MFS_sugar_transport-like"/>
</dbReference>
<keyword evidence="10" id="KW-0762">Sugar transport</keyword>
<organism evidence="10">
    <name type="scientific">Sesamum radiatum</name>
    <name type="common">Black benniseed</name>
    <dbReference type="NCBI Taxonomy" id="300843"/>
    <lineage>
        <taxon>Eukaryota</taxon>
        <taxon>Viridiplantae</taxon>
        <taxon>Streptophyta</taxon>
        <taxon>Embryophyta</taxon>
        <taxon>Tracheophyta</taxon>
        <taxon>Spermatophyta</taxon>
        <taxon>Magnoliopsida</taxon>
        <taxon>eudicotyledons</taxon>
        <taxon>Gunneridae</taxon>
        <taxon>Pentapetalae</taxon>
        <taxon>asterids</taxon>
        <taxon>lamiids</taxon>
        <taxon>Lamiales</taxon>
        <taxon>Pedaliaceae</taxon>
        <taxon>Sesamum</taxon>
    </lineage>
</organism>
<evidence type="ECO:0000256" key="8">
    <source>
        <dbReference type="SAM" id="Phobius"/>
    </source>
</evidence>
<evidence type="ECO:0000313" key="10">
    <source>
        <dbReference type="EMBL" id="KAL0286615.1"/>
    </source>
</evidence>
<comment type="subcellular location">
    <subcellularLocation>
        <location evidence="1">Membrane</location>
        <topology evidence="1">Multi-pass membrane protein</topology>
    </subcellularLocation>
</comment>
<comment type="caution">
    <text evidence="10">The sequence shown here is derived from an EMBL/GenBank/DDBJ whole genome shotgun (WGS) entry which is preliminary data.</text>
</comment>
<dbReference type="InterPro" id="IPR045262">
    <property type="entry name" value="STP/PLT_plant"/>
</dbReference>
<protein>
    <submittedName>
        <fullName evidence="10">Sugar transport protein 9</fullName>
    </submittedName>
</protein>
<evidence type="ECO:0000259" key="9">
    <source>
        <dbReference type="PROSITE" id="PS50850"/>
    </source>
</evidence>
<dbReference type="EMBL" id="JACGWJ010000940">
    <property type="protein sequence ID" value="KAL0286615.1"/>
    <property type="molecule type" value="Genomic_DNA"/>
</dbReference>
<comment type="similarity">
    <text evidence="7">Belongs to the major facilitator superfamily. Phosphate:H(+) symporter (TC 2.A.1.9) family.</text>
</comment>
<evidence type="ECO:0000256" key="6">
    <source>
        <dbReference type="ARBA" id="ARBA00023136"/>
    </source>
</evidence>
<dbReference type="PANTHER" id="PTHR23500">
    <property type="entry name" value="SOLUTE CARRIER FAMILY 2, FACILITATED GLUCOSE TRANSPORTER"/>
    <property type="match status" value="1"/>
</dbReference>
<dbReference type="InterPro" id="IPR020846">
    <property type="entry name" value="MFS_dom"/>
</dbReference>
<sequence length="99" mass="10115">MTIGGVVFLIGAILNGAAINVAMLIIGRILLGVGIGYANQSVPVYLSEMAPPKLRGALNIGFQMATTIGIFAANLVNYGTAQMKANGWRVSLALAAAPA</sequence>
<gene>
    <name evidence="10" type="ORF">Sradi_7143500</name>
</gene>
<keyword evidence="5 8" id="KW-1133">Transmembrane helix</keyword>
<dbReference type="PROSITE" id="PS00217">
    <property type="entry name" value="SUGAR_TRANSPORT_2"/>
    <property type="match status" value="1"/>
</dbReference>
<keyword evidence="4 8" id="KW-0812">Transmembrane</keyword>
<evidence type="ECO:0000256" key="5">
    <source>
        <dbReference type="ARBA" id="ARBA00022989"/>
    </source>
</evidence>
<dbReference type="Gene3D" id="1.20.1250.20">
    <property type="entry name" value="MFS general substrate transporter like domains"/>
    <property type="match status" value="1"/>
</dbReference>
<accession>A0AAW2IYW0</accession>
<evidence type="ECO:0000256" key="4">
    <source>
        <dbReference type="ARBA" id="ARBA00022692"/>
    </source>
</evidence>
<dbReference type="Pfam" id="PF00083">
    <property type="entry name" value="Sugar_tr"/>
    <property type="match status" value="1"/>
</dbReference>
<dbReference type="PANTHER" id="PTHR23500:SF460">
    <property type="entry name" value="SUGAR TRANSPORT PROTEIN 11"/>
    <property type="match status" value="1"/>
</dbReference>
<dbReference type="PROSITE" id="PS50850">
    <property type="entry name" value="MFS"/>
    <property type="match status" value="1"/>
</dbReference>
<evidence type="ECO:0000256" key="7">
    <source>
        <dbReference type="ARBA" id="ARBA00044504"/>
    </source>
</evidence>
<dbReference type="SUPFAM" id="SSF103473">
    <property type="entry name" value="MFS general substrate transporter"/>
    <property type="match status" value="1"/>
</dbReference>
<reference evidence="10" key="2">
    <citation type="journal article" date="2024" name="Plant">
        <title>Genomic evolution and insights into agronomic trait innovations of Sesamum species.</title>
        <authorList>
            <person name="Miao H."/>
            <person name="Wang L."/>
            <person name="Qu L."/>
            <person name="Liu H."/>
            <person name="Sun Y."/>
            <person name="Le M."/>
            <person name="Wang Q."/>
            <person name="Wei S."/>
            <person name="Zheng Y."/>
            <person name="Lin W."/>
            <person name="Duan Y."/>
            <person name="Cao H."/>
            <person name="Xiong S."/>
            <person name="Wang X."/>
            <person name="Wei L."/>
            <person name="Li C."/>
            <person name="Ma Q."/>
            <person name="Ju M."/>
            <person name="Zhao R."/>
            <person name="Li G."/>
            <person name="Mu C."/>
            <person name="Tian Q."/>
            <person name="Mei H."/>
            <person name="Zhang T."/>
            <person name="Gao T."/>
            <person name="Zhang H."/>
        </authorList>
    </citation>
    <scope>NUCLEOTIDE SEQUENCE</scope>
    <source>
        <strain evidence="10">G02</strain>
    </source>
</reference>
<evidence type="ECO:0000256" key="1">
    <source>
        <dbReference type="ARBA" id="ARBA00004141"/>
    </source>
</evidence>
<keyword evidence="6 8" id="KW-0472">Membrane</keyword>
<dbReference type="GO" id="GO:0015144">
    <property type="term" value="F:carbohydrate transmembrane transporter activity"/>
    <property type="evidence" value="ECO:0007669"/>
    <property type="project" value="InterPro"/>
</dbReference>
<comment type="similarity">
    <text evidence="2">Belongs to the major facilitator superfamily. Sugar transporter (TC 2.A.1.1) family.</text>
</comment>
<keyword evidence="3" id="KW-0813">Transport</keyword>
<dbReference type="GO" id="GO:0016020">
    <property type="term" value="C:membrane"/>
    <property type="evidence" value="ECO:0007669"/>
    <property type="project" value="UniProtKB-SubCell"/>
</dbReference>
<dbReference type="InterPro" id="IPR036259">
    <property type="entry name" value="MFS_trans_sf"/>
</dbReference>
<reference evidence="10" key="1">
    <citation type="submission" date="2020-06" db="EMBL/GenBank/DDBJ databases">
        <authorList>
            <person name="Li T."/>
            <person name="Hu X."/>
            <person name="Zhang T."/>
            <person name="Song X."/>
            <person name="Zhang H."/>
            <person name="Dai N."/>
            <person name="Sheng W."/>
            <person name="Hou X."/>
            <person name="Wei L."/>
        </authorList>
    </citation>
    <scope>NUCLEOTIDE SEQUENCE</scope>
    <source>
        <strain evidence="10">G02</strain>
        <tissue evidence="10">Leaf</tissue>
    </source>
</reference>
<proteinExistence type="inferred from homology"/>
<evidence type="ECO:0000256" key="2">
    <source>
        <dbReference type="ARBA" id="ARBA00010992"/>
    </source>
</evidence>